<evidence type="ECO:0008006" key="4">
    <source>
        <dbReference type="Google" id="ProtNLM"/>
    </source>
</evidence>
<dbReference type="OrthoDB" id="10367316at2759"/>
<feature type="compositionally biased region" description="Low complexity" evidence="1">
    <location>
        <begin position="215"/>
        <end position="226"/>
    </location>
</feature>
<evidence type="ECO:0000256" key="1">
    <source>
        <dbReference type="SAM" id="MobiDB-lite"/>
    </source>
</evidence>
<dbReference type="EMBL" id="MU167259">
    <property type="protein sequence ID" value="KAG0146575.1"/>
    <property type="molecule type" value="Genomic_DNA"/>
</dbReference>
<organism evidence="2 3">
    <name type="scientific">Cronartium quercuum f. sp. fusiforme G11</name>
    <dbReference type="NCBI Taxonomy" id="708437"/>
    <lineage>
        <taxon>Eukaryota</taxon>
        <taxon>Fungi</taxon>
        <taxon>Dikarya</taxon>
        <taxon>Basidiomycota</taxon>
        <taxon>Pucciniomycotina</taxon>
        <taxon>Pucciniomycetes</taxon>
        <taxon>Pucciniales</taxon>
        <taxon>Coleosporiaceae</taxon>
        <taxon>Cronartium</taxon>
    </lineage>
</organism>
<dbReference type="AlphaFoldDB" id="A0A9P6TCE1"/>
<comment type="caution">
    <text evidence="2">The sequence shown here is derived from an EMBL/GenBank/DDBJ whole genome shotgun (WGS) entry which is preliminary data.</text>
</comment>
<accession>A0A9P6TCE1</accession>
<proteinExistence type="predicted"/>
<feature type="compositionally biased region" description="Basic and acidic residues" evidence="1">
    <location>
        <begin position="196"/>
        <end position="206"/>
    </location>
</feature>
<reference evidence="2" key="1">
    <citation type="submission" date="2013-11" db="EMBL/GenBank/DDBJ databases">
        <title>Genome sequence of the fusiform rust pathogen reveals effectors for host alternation and coevolution with pine.</title>
        <authorList>
            <consortium name="DOE Joint Genome Institute"/>
            <person name="Smith K."/>
            <person name="Pendleton A."/>
            <person name="Kubisiak T."/>
            <person name="Anderson C."/>
            <person name="Salamov A."/>
            <person name="Aerts A."/>
            <person name="Riley R."/>
            <person name="Clum A."/>
            <person name="Lindquist E."/>
            <person name="Ence D."/>
            <person name="Campbell M."/>
            <person name="Kronenberg Z."/>
            <person name="Feau N."/>
            <person name="Dhillon B."/>
            <person name="Hamelin R."/>
            <person name="Burleigh J."/>
            <person name="Smith J."/>
            <person name="Yandell M."/>
            <person name="Nelson C."/>
            <person name="Grigoriev I."/>
            <person name="Davis J."/>
        </authorList>
    </citation>
    <scope>NUCLEOTIDE SEQUENCE</scope>
    <source>
        <strain evidence="2">G11</strain>
    </source>
</reference>
<feature type="compositionally biased region" description="Basic and acidic residues" evidence="1">
    <location>
        <begin position="234"/>
        <end position="251"/>
    </location>
</feature>
<name>A0A9P6TCE1_9BASI</name>
<dbReference type="Proteomes" id="UP000886653">
    <property type="component" value="Unassembled WGS sequence"/>
</dbReference>
<evidence type="ECO:0000313" key="2">
    <source>
        <dbReference type="EMBL" id="KAG0146575.1"/>
    </source>
</evidence>
<protein>
    <recommendedName>
        <fullName evidence="4">DUF5667 domain-containing protein</fullName>
    </recommendedName>
</protein>
<sequence length="251" mass="28382">MRFTHRLPIKFFYSISLVLLVISTNFCIARPAKETGMLVAHKGKSFGQPSDSRSQFERRARLPIILPIPLYWGIDWNFLWFFVDPDRVSSAMLGISPENYQTITNSQVATMRQGALQAATQAVEVYYLVHPEAAVSALAEIRRLAILESESDLPEDAKEEERRLKASLWEFFQQNPSLKANTAAIFLANVPDRDKAGLETFEKPSESSDEEHDSNSSSNSTDTSSNQNDVQEPVVKDWAHVNFRDSETPKK</sequence>
<keyword evidence="3" id="KW-1185">Reference proteome</keyword>
<gene>
    <name evidence="2" type="ORF">CROQUDRAFT_107063</name>
</gene>
<feature type="region of interest" description="Disordered" evidence="1">
    <location>
        <begin position="196"/>
        <end position="251"/>
    </location>
</feature>
<evidence type="ECO:0000313" key="3">
    <source>
        <dbReference type="Proteomes" id="UP000886653"/>
    </source>
</evidence>